<reference evidence="3" key="1">
    <citation type="submission" date="2013-09" db="EMBL/GenBank/DDBJ databases">
        <title>Corchorus olitorius genome sequencing.</title>
        <authorList>
            <person name="Alam M."/>
            <person name="Haque M.S."/>
            <person name="Islam M.S."/>
            <person name="Emdad E.M."/>
            <person name="Islam M.M."/>
            <person name="Ahmed B."/>
            <person name="Halim A."/>
            <person name="Hossen Q.M.M."/>
            <person name="Hossain M.Z."/>
            <person name="Ahmed R."/>
            <person name="Khan M.M."/>
            <person name="Islam R."/>
            <person name="Rashid M.M."/>
            <person name="Khan S.A."/>
            <person name="Rahman M.S."/>
            <person name="Alam M."/>
            <person name="Yahiya A.S."/>
            <person name="Khan M.S."/>
            <person name="Azam M.S."/>
            <person name="Haque T."/>
            <person name="Lashkar M.Z.H."/>
            <person name="Akhand A.I."/>
            <person name="Morshed G."/>
            <person name="Roy S."/>
            <person name="Uddin K.S."/>
            <person name="Rabeya T."/>
            <person name="Hossain A.S."/>
            <person name="Chowdhury A."/>
            <person name="Snigdha A.R."/>
            <person name="Mortoza M.S."/>
            <person name="Matin S.A."/>
            <person name="Hoque S.M.E."/>
            <person name="Islam M.K."/>
            <person name="Roy D.K."/>
            <person name="Haider R."/>
            <person name="Moosa M.M."/>
            <person name="Elias S.M."/>
            <person name="Hasan A.M."/>
            <person name="Jahan S."/>
            <person name="Shafiuddin M."/>
            <person name="Mahmood N."/>
            <person name="Shommy N.S."/>
        </authorList>
    </citation>
    <scope>NUCLEOTIDE SEQUENCE [LARGE SCALE GENOMIC DNA]</scope>
    <source>
        <strain evidence="3">cv. O-4</strain>
    </source>
</reference>
<keyword evidence="3" id="KW-1185">Reference proteome</keyword>
<feature type="compositionally biased region" description="Low complexity" evidence="1">
    <location>
        <begin position="16"/>
        <end position="38"/>
    </location>
</feature>
<evidence type="ECO:0000313" key="3">
    <source>
        <dbReference type="Proteomes" id="UP000187203"/>
    </source>
</evidence>
<comment type="caution">
    <text evidence="2">The sequence shown here is derived from an EMBL/GenBank/DDBJ whole genome shotgun (WGS) entry which is preliminary data.</text>
</comment>
<organism evidence="2 3">
    <name type="scientific">Corchorus olitorius</name>
    <dbReference type="NCBI Taxonomy" id="93759"/>
    <lineage>
        <taxon>Eukaryota</taxon>
        <taxon>Viridiplantae</taxon>
        <taxon>Streptophyta</taxon>
        <taxon>Embryophyta</taxon>
        <taxon>Tracheophyta</taxon>
        <taxon>Spermatophyta</taxon>
        <taxon>Magnoliopsida</taxon>
        <taxon>eudicotyledons</taxon>
        <taxon>Gunneridae</taxon>
        <taxon>Pentapetalae</taxon>
        <taxon>rosids</taxon>
        <taxon>malvids</taxon>
        <taxon>Malvales</taxon>
        <taxon>Malvaceae</taxon>
        <taxon>Grewioideae</taxon>
        <taxon>Apeibeae</taxon>
        <taxon>Corchorus</taxon>
    </lineage>
</organism>
<feature type="region of interest" description="Disordered" evidence="1">
    <location>
        <begin position="1"/>
        <end position="57"/>
    </location>
</feature>
<evidence type="ECO:0000256" key="1">
    <source>
        <dbReference type="SAM" id="MobiDB-lite"/>
    </source>
</evidence>
<proteinExistence type="predicted"/>
<dbReference type="AlphaFoldDB" id="A0A1R3KK30"/>
<gene>
    <name evidence="2" type="ORF">COLO4_07346</name>
</gene>
<dbReference type="Proteomes" id="UP000187203">
    <property type="component" value="Unassembled WGS sequence"/>
</dbReference>
<evidence type="ECO:0000313" key="2">
    <source>
        <dbReference type="EMBL" id="OMP07440.1"/>
    </source>
</evidence>
<sequence length="57" mass="6292">MASPINHLKIRTNPPTSIQSLVRSSLSTSTVVPTSITSAPPIYKRDEEERENIVSNK</sequence>
<name>A0A1R3KK30_9ROSI</name>
<protein>
    <submittedName>
        <fullName evidence="2">Uncharacterized protein</fullName>
    </submittedName>
</protein>
<accession>A0A1R3KK30</accession>
<dbReference type="EMBL" id="AWUE01013233">
    <property type="protein sequence ID" value="OMP07440.1"/>
    <property type="molecule type" value="Genomic_DNA"/>
</dbReference>